<dbReference type="Proteomes" id="UP000176791">
    <property type="component" value="Unassembled WGS sequence"/>
</dbReference>
<dbReference type="EMBL" id="MEZN01000026">
    <property type="protein sequence ID" value="OGD56049.1"/>
    <property type="molecule type" value="Genomic_DNA"/>
</dbReference>
<protein>
    <recommendedName>
        <fullName evidence="4">Glycosyltransferase RgtA/B/C/D-like domain-containing protein</fullName>
    </recommendedName>
</protein>
<sequence>MKRLNLLAVALWLVIGIYGIFYNITYIDEAKYLIKGWLITTGQVGYYSTPEFFYQHMPGGLLWYGLGQKIFGPNLLIARIQSFLTGTIVLWFTYLLAKKINPKTSILAVLSLAPLAILYYSAAVPQSLAALTLVLGFYFLYANRYRWATVAFTLSFIVRENFLFTLIIYWFWLALVFRKNIKELLINYLISLGILGLFLIPGWTGVVNVLKNLPGISWILPISPAEKAVLDSNWIKYDFSPAQYWQAIKEFGGLFFSFGLAGLLSIYHGWKTNRLWSKDSRWRLLLIITGFNLLAHGWSAANLSPRAIIPYFSYIFPLVAIIIVANLPPIKNKIYSFWLLLALLGLPFASLFQLPNRVDTISQLSISAQALKPIIAEEKNIIWLTEPMSLYLAGRISYYPLINSANFFKPASDTNTVAGLGFWNQAMLDQWLAQSTLFVIDENNLKSLELKPSLYQLTEIRNDIWPGSLYFFKQ</sequence>
<evidence type="ECO:0000256" key="1">
    <source>
        <dbReference type="SAM" id="Phobius"/>
    </source>
</evidence>
<name>A0A1F5DLK0_9BACT</name>
<proteinExistence type="predicted"/>
<feature type="transmembrane region" description="Helical" evidence="1">
    <location>
        <begin position="282"/>
        <end position="301"/>
    </location>
</feature>
<gene>
    <name evidence="2" type="ORF">A3E73_00525</name>
</gene>
<dbReference type="STRING" id="1797460.A3E73_00525"/>
<evidence type="ECO:0000313" key="3">
    <source>
        <dbReference type="Proteomes" id="UP000176791"/>
    </source>
</evidence>
<feature type="transmembrane region" description="Helical" evidence="1">
    <location>
        <begin position="147"/>
        <end position="172"/>
    </location>
</feature>
<feature type="transmembrane region" description="Helical" evidence="1">
    <location>
        <begin position="7"/>
        <end position="27"/>
    </location>
</feature>
<evidence type="ECO:0008006" key="4">
    <source>
        <dbReference type="Google" id="ProtNLM"/>
    </source>
</evidence>
<accession>A0A1F5DLK0</accession>
<feature type="transmembrane region" description="Helical" evidence="1">
    <location>
        <begin position="76"/>
        <end position="97"/>
    </location>
</feature>
<evidence type="ECO:0000313" key="2">
    <source>
        <dbReference type="EMBL" id="OGD56049.1"/>
    </source>
</evidence>
<feature type="transmembrane region" description="Helical" evidence="1">
    <location>
        <begin position="307"/>
        <end position="327"/>
    </location>
</feature>
<reference evidence="2 3" key="1">
    <citation type="journal article" date="2016" name="Nat. Commun.">
        <title>Thousands of microbial genomes shed light on interconnected biogeochemical processes in an aquifer system.</title>
        <authorList>
            <person name="Anantharaman K."/>
            <person name="Brown C.T."/>
            <person name="Hug L.A."/>
            <person name="Sharon I."/>
            <person name="Castelle C.J."/>
            <person name="Probst A.J."/>
            <person name="Thomas B.C."/>
            <person name="Singh A."/>
            <person name="Wilkins M.J."/>
            <person name="Karaoz U."/>
            <person name="Brodie E.L."/>
            <person name="Williams K.H."/>
            <person name="Hubbard S.S."/>
            <person name="Banfield J.F."/>
        </authorList>
    </citation>
    <scope>NUCLEOTIDE SEQUENCE [LARGE SCALE GENOMIC DNA]</scope>
</reference>
<keyword evidence="1" id="KW-0472">Membrane</keyword>
<keyword evidence="1" id="KW-0812">Transmembrane</keyword>
<organism evidence="2 3">
    <name type="scientific">Candidatus Beckwithbacteria bacterium RIFCSPHIGHO2_12_FULL_47_17</name>
    <dbReference type="NCBI Taxonomy" id="1797460"/>
    <lineage>
        <taxon>Bacteria</taxon>
        <taxon>Candidatus Beckwithiibacteriota</taxon>
    </lineage>
</organism>
<comment type="caution">
    <text evidence="2">The sequence shown here is derived from an EMBL/GenBank/DDBJ whole genome shotgun (WGS) entry which is preliminary data.</text>
</comment>
<feature type="transmembrane region" description="Helical" evidence="1">
    <location>
        <begin position="251"/>
        <end position="270"/>
    </location>
</feature>
<feature type="transmembrane region" description="Helical" evidence="1">
    <location>
        <begin position="117"/>
        <end position="141"/>
    </location>
</feature>
<keyword evidence="1" id="KW-1133">Transmembrane helix</keyword>
<dbReference type="AlphaFoldDB" id="A0A1F5DLK0"/>
<feature type="transmembrane region" description="Helical" evidence="1">
    <location>
        <begin position="334"/>
        <end position="354"/>
    </location>
</feature>
<feature type="transmembrane region" description="Helical" evidence="1">
    <location>
        <begin position="184"/>
        <end position="204"/>
    </location>
</feature>